<reference evidence="4" key="1">
    <citation type="journal article" date="2021" name="PLoS Genet.">
        <title>Mobile Type VI secretion system loci of the gut Bacteroidales display extensive intra-ecosystem transfer, multi-species spread and geographical clustering.</title>
        <authorList>
            <person name="Garcia-Bayona L."/>
            <person name="Coyne M.J."/>
            <person name="Comstock L.E."/>
        </authorList>
    </citation>
    <scope>NUCLEOTIDE SEQUENCE</scope>
    <source>
        <strain evidence="4">CL11T00C20</strain>
    </source>
</reference>
<dbReference type="Pfam" id="PF17132">
    <property type="entry name" value="Glyco_hydro_106"/>
    <property type="match status" value="2"/>
</dbReference>
<dbReference type="InterPro" id="IPR054593">
    <property type="entry name" value="Beta-mannosidase-like_N2"/>
</dbReference>
<protein>
    <submittedName>
        <fullName evidence="4">Alpha-L-rhamnosidase</fullName>
    </submittedName>
</protein>
<dbReference type="KEGG" id="beg:INE88_01443"/>
<dbReference type="Proteomes" id="UP000679226">
    <property type="component" value="Chromosome"/>
</dbReference>
<dbReference type="PANTHER" id="PTHR36848:SF2">
    <property type="entry name" value="SECRETED PROTEIN"/>
    <property type="match status" value="1"/>
</dbReference>
<organism evidence="4 5">
    <name type="scientific">Bacteroides eggerthii</name>
    <dbReference type="NCBI Taxonomy" id="28111"/>
    <lineage>
        <taxon>Bacteria</taxon>
        <taxon>Pseudomonadati</taxon>
        <taxon>Bacteroidota</taxon>
        <taxon>Bacteroidia</taxon>
        <taxon>Bacteroidales</taxon>
        <taxon>Bacteroidaceae</taxon>
        <taxon>Bacteroides</taxon>
    </lineage>
</organism>
<dbReference type="RefSeq" id="WP_004293064.1">
    <property type="nucleotide sequence ID" value="NZ_CP072227.1"/>
</dbReference>
<dbReference type="AlphaFoldDB" id="A0A975KEN3"/>
<dbReference type="InterPro" id="IPR008979">
    <property type="entry name" value="Galactose-bd-like_sf"/>
</dbReference>
<sequence>MKKFLLYFILSIVWCIALQAGEIQNNDDARQYSAEARPWVWWFWLGNAVTEDLIDKHMDAYAKAGYGGVVIIATYGVEGYEDKQLTYRSDEWYNMVNHTLKNAKRLNMKVDLALSSAWPFGGKQVVKQDGAKFLKRSLSFESNGIIDKFLIDDKDNEYIIAVSAFSDDGEYRDLTSHVSASGKLKISLPKGKWRIETVMGGYTNQHVKRSSPGGEGLVLDNFDRDALRNYLKDFEKDLIRMKGIRAVFNDSYEVYGADYTTTFISEFEKRRGYSPKPYLSLLFDKQQGELHERFLCDYRATMADLILDNFTKEWTHWSNENLLLTMEQAHGSPSNVLDMYAAADIPQCESFGPSCFNIDKVRVDEDTRRVPYKRPDVLHMKFASSGANLMGNRLVSSETATWLTNHFRTALSQVKPEVDKLFVAGINHIHLISSTNTPLDSEYPGWVFYPAPDFGPRSSLMDYMPDFSLYVSRVQNVLQQSENDNDILLYYPVSDYFSETKEDLGVLTMMDHLTTKWGFDWPFAVTGRNLKDAGYQFDYVSDKLLQGMTVDNGMIKSQGGHLYKAVVIPACKRIPIETMTKLLQLAKSGVSVIFDSSMPLDVPGLHKVSERLLILNNLRETMRSVPQVFITEDVDSILQKLEIPKVGFTTVGLDFIRKSYKGGKIYFVANQDSRFNYGNIMLDAKYKNLTAYNPLTGDFYKLSATEREGRNCEIRIQLLPGESIIIFADNRIQKAEAYNEYIGKKYQLKGEWTISFGEEKNSPATLTTTKLRSWTELGDSTHCYYNGVGCYKLAFDLPKGLENSTKLRLKFSDVRDMAEVFINGKSIGRTWCVPYLLDFDAKLLKRKNNKIEIKVKNIATNKIIGMDRHHIKWKECYISDPKRGDYNTTDWQLEESGLVGDIYLIGND</sequence>
<evidence type="ECO:0000256" key="2">
    <source>
        <dbReference type="SAM" id="SignalP"/>
    </source>
</evidence>
<evidence type="ECO:0000259" key="3">
    <source>
        <dbReference type="Pfam" id="PF22666"/>
    </source>
</evidence>
<evidence type="ECO:0000256" key="1">
    <source>
        <dbReference type="ARBA" id="ARBA00022801"/>
    </source>
</evidence>
<keyword evidence="1" id="KW-0378">Hydrolase</keyword>
<name>A0A975KEN3_9BACE</name>
<accession>A0A975KEN3</accession>
<dbReference type="PANTHER" id="PTHR36848">
    <property type="entry name" value="DNA-BINDING PROTEIN (PUTATIVE SECRETED PROTEIN)-RELATED"/>
    <property type="match status" value="1"/>
</dbReference>
<dbReference type="EMBL" id="CP072227">
    <property type="protein sequence ID" value="QUT44642.1"/>
    <property type="molecule type" value="Genomic_DNA"/>
</dbReference>
<gene>
    <name evidence="4" type="ORF">INE88_01443</name>
</gene>
<dbReference type="GO" id="GO:0004553">
    <property type="term" value="F:hydrolase activity, hydrolyzing O-glycosyl compounds"/>
    <property type="evidence" value="ECO:0007669"/>
    <property type="project" value="InterPro"/>
</dbReference>
<dbReference type="Pfam" id="PF22666">
    <property type="entry name" value="Glyco_hydro_2_N2"/>
    <property type="match status" value="1"/>
</dbReference>
<feature type="signal peptide" evidence="2">
    <location>
        <begin position="1"/>
        <end position="20"/>
    </location>
</feature>
<feature type="domain" description="Beta-mannosidase-like galactose-binding" evidence="3">
    <location>
        <begin position="791"/>
        <end position="880"/>
    </location>
</feature>
<evidence type="ECO:0000313" key="4">
    <source>
        <dbReference type="EMBL" id="QUT44642.1"/>
    </source>
</evidence>
<feature type="chain" id="PRO_5037124274" evidence="2">
    <location>
        <begin position="21"/>
        <end position="908"/>
    </location>
</feature>
<proteinExistence type="predicted"/>
<dbReference type="NCBIfam" id="NF045579">
    <property type="entry name" value="rhamnoside_JR"/>
    <property type="match status" value="1"/>
</dbReference>
<keyword evidence="2" id="KW-0732">Signal</keyword>
<dbReference type="InterPro" id="IPR053161">
    <property type="entry name" value="Ulvan_degrading_GH"/>
</dbReference>
<evidence type="ECO:0000313" key="5">
    <source>
        <dbReference type="Proteomes" id="UP000679226"/>
    </source>
</evidence>
<dbReference type="Gene3D" id="2.60.120.260">
    <property type="entry name" value="Galactose-binding domain-like"/>
    <property type="match status" value="1"/>
</dbReference>
<dbReference type="SUPFAM" id="SSF49785">
    <property type="entry name" value="Galactose-binding domain-like"/>
    <property type="match status" value="1"/>
</dbReference>
<dbReference type="GO" id="GO:0005975">
    <property type="term" value="P:carbohydrate metabolic process"/>
    <property type="evidence" value="ECO:0007669"/>
    <property type="project" value="InterPro"/>
</dbReference>